<keyword evidence="3" id="KW-1185">Reference proteome</keyword>
<dbReference type="EMBL" id="RAWB01000008">
    <property type="protein sequence ID" value="RKH68275.1"/>
    <property type="molecule type" value="Genomic_DNA"/>
</dbReference>
<protein>
    <submittedName>
        <fullName evidence="2">Uncharacterized protein</fullName>
    </submittedName>
</protein>
<organism evidence="2 3">
    <name type="scientific">Corallococcus llansteffanensis</name>
    <dbReference type="NCBI Taxonomy" id="2316731"/>
    <lineage>
        <taxon>Bacteria</taxon>
        <taxon>Pseudomonadati</taxon>
        <taxon>Myxococcota</taxon>
        <taxon>Myxococcia</taxon>
        <taxon>Myxococcales</taxon>
        <taxon>Cystobacterineae</taxon>
        <taxon>Myxococcaceae</taxon>
        <taxon>Corallococcus</taxon>
    </lineage>
</organism>
<accession>A0A3A8QPI5</accession>
<feature type="region of interest" description="Disordered" evidence="1">
    <location>
        <begin position="60"/>
        <end position="82"/>
    </location>
</feature>
<gene>
    <name evidence="2" type="ORF">D7V93_01535</name>
</gene>
<evidence type="ECO:0000256" key="1">
    <source>
        <dbReference type="SAM" id="MobiDB-lite"/>
    </source>
</evidence>
<proteinExistence type="predicted"/>
<dbReference type="AlphaFoldDB" id="A0A3A8QPI5"/>
<feature type="compositionally biased region" description="Low complexity" evidence="1">
    <location>
        <begin position="64"/>
        <end position="73"/>
    </location>
</feature>
<comment type="caution">
    <text evidence="2">The sequence shown here is derived from an EMBL/GenBank/DDBJ whole genome shotgun (WGS) entry which is preliminary data.</text>
</comment>
<sequence>MPAPSSSEIENKANSALDAAGIRGANAPDLAGALGQLLGQSLTLFVSMAMVLPGIPAAAPPPAGSGSTTGPGMLLPPPAGGPGPAQLEPLALGALSSKRLNGKGKAALAKVLAQSIGQALLLFTAQVKVAPGLAIAGFATAAPGMLMGPAPAGPVLRPLVLGFAQAQGLRGRDVPDLAGAIADVLAWALGELITRLKVTPGIASTPAATAAPGRLM</sequence>
<name>A0A3A8QPI5_9BACT</name>
<reference evidence="3" key="1">
    <citation type="submission" date="2018-09" db="EMBL/GenBank/DDBJ databases">
        <authorList>
            <person name="Livingstone P.G."/>
            <person name="Whitworth D.E."/>
        </authorList>
    </citation>
    <scope>NUCLEOTIDE SEQUENCE [LARGE SCALE GENOMIC DNA]</scope>
    <source>
        <strain evidence="3">CA051B</strain>
    </source>
</reference>
<evidence type="ECO:0000313" key="3">
    <source>
        <dbReference type="Proteomes" id="UP000272888"/>
    </source>
</evidence>
<dbReference type="Proteomes" id="UP000272888">
    <property type="component" value="Unassembled WGS sequence"/>
</dbReference>
<dbReference type="RefSeq" id="WP_120641631.1">
    <property type="nucleotide sequence ID" value="NZ_RAWB01000008.1"/>
</dbReference>
<evidence type="ECO:0000313" key="2">
    <source>
        <dbReference type="EMBL" id="RKH68275.1"/>
    </source>
</evidence>